<feature type="chain" id="PRO_5006427454" description="TonB-dependent receptor" evidence="10">
    <location>
        <begin position="33"/>
        <end position="988"/>
    </location>
</feature>
<dbReference type="PANTHER" id="PTHR47234:SF2">
    <property type="entry name" value="TONB-DEPENDENT RECEPTOR"/>
    <property type="match status" value="1"/>
</dbReference>
<dbReference type="Pfam" id="PF00593">
    <property type="entry name" value="TonB_dep_Rec_b-barrel"/>
    <property type="match status" value="1"/>
</dbReference>
<evidence type="ECO:0000256" key="7">
    <source>
        <dbReference type="ARBA" id="ARBA00023237"/>
    </source>
</evidence>
<protein>
    <recommendedName>
        <fullName evidence="15">TonB-dependent receptor</fullName>
    </recommendedName>
</protein>
<evidence type="ECO:0000256" key="4">
    <source>
        <dbReference type="ARBA" id="ARBA00022692"/>
    </source>
</evidence>
<name>A0A0R2WYY8_9GAMM</name>
<evidence type="ECO:0000256" key="10">
    <source>
        <dbReference type="SAM" id="SignalP"/>
    </source>
</evidence>
<evidence type="ECO:0000313" key="13">
    <source>
        <dbReference type="EMBL" id="KRP27596.1"/>
    </source>
</evidence>
<dbReference type="AlphaFoldDB" id="A0A0R2WYY8"/>
<keyword evidence="4 8" id="KW-0812">Transmembrane</keyword>
<dbReference type="Gene3D" id="2.170.130.10">
    <property type="entry name" value="TonB-dependent receptor, plug domain"/>
    <property type="match status" value="1"/>
</dbReference>
<dbReference type="PROSITE" id="PS52016">
    <property type="entry name" value="TONB_DEPENDENT_REC_3"/>
    <property type="match status" value="1"/>
</dbReference>
<dbReference type="PANTHER" id="PTHR47234">
    <property type="match status" value="1"/>
</dbReference>
<evidence type="ECO:0000259" key="12">
    <source>
        <dbReference type="Pfam" id="PF07715"/>
    </source>
</evidence>
<dbReference type="InterPro" id="IPR036942">
    <property type="entry name" value="Beta-barrel_TonB_sf"/>
</dbReference>
<comment type="caution">
    <text evidence="13">The sequence shown here is derived from an EMBL/GenBank/DDBJ whole genome shotgun (WGS) entry which is preliminary data.</text>
</comment>
<evidence type="ECO:0000256" key="1">
    <source>
        <dbReference type="ARBA" id="ARBA00004571"/>
    </source>
</evidence>
<dbReference type="Proteomes" id="UP000052138">
    <property type="component" value="Unassembled WGS sequence"/>
</dbReference>
<dbReference type="InterPro" id="IPR012910">
    <property type="entry name" value="Plug_dom"/>
</dbReference>
<dbReference type="InterPro" id="IPR037066">
    <property type="entry name" value="Plug_dom_sf"/>
</dbReference>
<evidence type="ECO:0000256" key="9">
    <source>
        <dbReference type="RuleBase" id="RU003357"/>
    </source>
</evidence>
<reference evidence="13 14" key="1">
    <citation type="submission" date="2015-10" db="EMBL/GenBank/DDBJ databases">
        <title>Metagenome-Assembled Genomes uncover a global brackish microbiome.</title>
        <authorList>
            <person name="Hugerth L.W."/>
            <person name="Larsson J."/>
            <person name="Alneberg J."/>
            <person name="Lindh M.V."/>
            <person name="Legrand C."/>
            <person name="Pinhassi J."/>
            <person name="Andersson A.F."/>
        </authorList>
    </citation>
    <scope>NUCLEOTIDE SEQUENCE [LARGE SCALE GENOMIC DNA]</scope>
    <source>
        <strain evidence="13">BACL3 MAG-120924-bin41</strain>
    </source>
</reference>
<evidence type="ECO:0000256" key="3">
    <source>
        <dbReference type="ARBA" id="ARBA00022452"/>
    </source>
</evidence>
<dbReference type="InterPro" id="IPR039426">
    <property type="entry name" value="TonB-dep_rcpt-like"/>
</dbReference>
<dbReference type="InterPro" id="IPR000531">
    <property type="entry name" value="Beta-barrel_TonB"/>
</dbReference>
<feature type="domain" description="TonB-dependent receptor plug" evidence="12">
    <location>
        <begin position="55"/>
        <end position="161"/>
    </location>
</feature>
<feature type="domain" description="TonB-dependent receptor-like beta-barrel" evidence="11">
    <location>
        <begin position="436"/>
        <end position="954"/>
    </location>
</feature>
<comment type="similarity">
    <text evidence="8 9">Belongs to the TonB-dependent receptor family.</text>
</comment>
<comment type="subcellular location">
    <subcellularLocation>
        <location evidence="1 8">Cell outer membrane</location>
        <topology evidence="1 8">Multi-pass membrane protein</topology>
    </subcellularLocation>
</comment>
<evidence type="ECO:0000259" key="11">
    <source>
        <dbReference type="Pfam" id="PF00593"/>
    </source>
</evidence>
<evidence type="ECO:0000256" key="2">
    <source>
        <dbReference type="ARBA" id="ARBA00022448"/>
    </source>
</evidence>
<keyword evidence="7 8" id="KW-0998">Cell outer membrane</keyword>
<keyword evidence="3 8" id="KW-1134">Transmembrane beta strand</keyword>
<keyword evidence="6 8" id="KW-0472">Membrane</keyword>
<organism evidence="13 14">
    <name type="scientific">OM182 bacterium BACL3 MAG-120924-bin41</name>
    <dbReference type="NCBI Taxonomy" id="1655632"/>
    <lineage>
        <taxon>Bacteria</taxon>
        <taxon>Pseudomonadati</taxon>
        <taxon>Pseudomonadota</taxon>
        <taxon>Gammaproteobacteria</taxon>
        <taxon>OMG group</taxon>
        <taxon>OM182 clade</taxon>
    </lineage>
</organism>
<keyword evidence="5 9" id="KW-0798">TonB box</keyword>
<evidence type="ECO:0008006" key="15">
    <source>
        <dbReference type="Google" id="ProtNLM"/>
    </source>
</evidence>
<dbReference type="GO" id="GO:0009279">
    <property type="term" value="C:cell outer membrane"/>
    <property type="evidence" value="ECO:0007669"/>
    <property type="project" value="UniProtKB-SubCell"/>
</dbReference>
<dbReference type="SUPFAM" id="SSF56935">
    <property type="entry name" value="Porins"/>
    <property type="match status" value="1"/>
</dbReference>
<dbReference type="Pfam" id="PF07715">
    <property type="entry name" value="Plug"/>
    <property type="match status" value="1"/>
</dbReference>
<evidence type="ECO:0000256" key="6">
    <source>
        <dbReference type="ARBA" id="ARBA00023136"/>
    </source>
</evidence>
<keyword evidence="10" id="KW-0732">Signal</keyword>
<evidence type="ECO:0000313" key="14">
    <source>
        <dbReference type="Proteomes" id="UP000052138"/>
    </source>
</evidence>
<feature type="signal peptide" evidence="10">
    <location>
        <begin position="1"/>
        <end position="32"/>
    </location>
</feature>
<dbReference type="Gene3D" id="2.40.170.20">
    <property type="entry name" value="TonB-dependent receptor, beta-barrel domain"/>
    <property type="match status" value="1"/>
</dbReference>
<sequence>MSFNNKAIPHKRSLLCAAVSLSLLPLSGVSIAQDESIEEVVVTGSFIRRSEGFQSASQATQLTAEDLEAQGTLNLAEVVQNLTFVNGASSAITNTIQGTSDRDSSIDLRGLGPRSTLTLLDGKRLANQNVNTQIPTIAIQRIDIVADGAAALYGNEAVAGVVNFVPYKSFDGLRVETYAEGDERGDYDEHSVQMMWGGDIGDLDVVVAGQFRSNSRLGWDERPVLANSGLTISSNSPGNWYVPNRDADGMYTGTEARKVDPACGKRQDRDEFLTNQVASPYGMELGGSCYFEFGDTRSYREPTDNAKLYTNMTWEVDDALTLSAQAYRARQAQLSYTSTSNPGNSRIGELGQLRGELPGNPFMATNASGQQLYGFDANGDGVPDRGSQDLNNDGLMDYLVSGTTSNGIALHEDVRPRTLRPINKTNVIPTGHSYDYDNLADYLDTVSRVSFQADFQVPGLDGWEGMAAWTQSKSTLQLMSNQNYDIEAMKKGLACDVVTDRDACYNPFFVTDPSNLTNIHVMNDIAARDSEWFNDELVTVDLVLNGEVPLGGFELPGGPIGAAVGYQLRQESFMNMPSAVELMGNTWIGGTEPEIVTSGSRDIDSFFAELAIPVLDNLEIEAAVRREEFSTGQASTDPKFGVTYAPTSWLTLRGTTGDAFIAPTLSQLYDPVSCGLSTVTDRFGPFSAFTTACAGGNALLKNESATTQSAGFDLVFENFDLHLTWNNTEFQNRIVNTTGQQVAEIDFQAYKDWSGFSGSGVGAANQPAAGQLQSWLASGLSDSRIRRDPSDIFSILQVNTGSSNASSVEVTAFDLSANYRFSFDRLGNFRLGLSATYIDSFLYQEDSTKPVVEAAGKYNDTTGAAPELPQLKANLQIGWNKGDHSVNAIARYIDSMPYDGPLFTHLDYFANYNRPGNITETGVLAWTQMDIGYTYRGLEVMGNNVNFTVGSRNLFDREAQRSPEFAGVIGGLQDPMGRNFYARVQFDL</sequence>
<gene>
    <name evidence="13" type="ORF">ABS30_07810</name>
</gene>
<proteinExistence type="inferred from homology"/>
<keyword evidence="2 8" id="KW-0813">Transport</keyword>
<accession>A0A0R2WYY8</accession>
<evidence type="ECO:0000256" key="5">
    <source>
        <dbReference type="ARBA" id="ARBA00023077"/>
    </source>
</evidence>
<evidence type="ECO:0000256" key="8">
    <source>
        <dbReference type="PROSITE-ProRule" id="PRU01360"/>
    </source>
</evidence>
<dbReference type="EMBL" id="LIDJ01000264">
    <property type="protein sequence ID" value="KRP27596.1"/>
    <property type="molecule type" value="Genomic_DNA"/>
</dbReference>